<reference evidence="2 3" key="1">
    <citation type="submission" date="2018-02" db="EMBL/GenBank/DDBJ databases">
        <title>Comparative genomes isolates from brazilian mangrove.</title>
        <authorList>
            <person name="Araujo J.E."/>
            <person name="Taketani R.G."/>
            <person name="Silva M.C.P."/>
            <person name="Loureco M.V."/>
            <person name="Andreote F.D."/>
        </authorList>
    </citation>
    <scope>NUCLEOTIDE SEQUENCE [LARGE SCALE GENOMIC DNA]</scope>
    <source>
        <strain evidence="2 3">Hex-1 MGV</strain>
    </source>
</reference>
<gene>
    <name evidence="2" type="ORF">C5Y83_22110</name>
</gene>
<name>A0A2S8FFH5_9BACT</name>
<evidence type="ECO:0000313" key="3">
    <source>
        <dbReference type="Proteomes" id="UP000238322"/>
    </source>
</evidence>
<evidence type="ECO:0000313" key="2">
    <source>
        <dbReference type="EMBL" id="PQO30902.1"/>
    </source>
</evidence>
<proteinExistence type="predicted"/>
<accession>A0A2S8FFH5</accession>
<keyword evidence="1" id="KW-0472">Membrane</keyword>
<dbReference type="AlphaFoldDB" id="A0A2S8FFH5"/>
<organism evidence="2 3">
    <name type="scientific">Blastopirellula marina</name>
    <dbReference type="NCBI Taxonomy" id="124"/>
    <lineage>
        <taxon>Bacteria</taxon>
        <taxon>Pseudomonadati</taxon>
        <taxon>Planctomycetota</taxon>
        <taxon>Planctomycetia</taxon>
        <taxon>Pirellulales</taxon>
        <taxon>Pirellulaceae</taxon>
        <taxon>Blastopirellula</taxon>
    </lineage>
</organism>
<comment type="caution">
    <text evidence="2">The sequence shown here is derived from an EMBL/GenBank/DDBJ whole genome shotgun (WGS) entry which is preliminary data.</text>
</comment>
<feature type="transmembrane region" description="Helical" evidence="1">
    <location>
        <begin position="51"/>
        <end position="71"/>
    </location>
</feature>
<sequence>MPNFISKVIFAMNNETKLITPIPLQFTVTKVLACIWVVGALLGTYNFCEPGNPFPCLLFGIPGAIVGYQLIARQSCGWNLNCGIVLILAYGSFSTFAWPWLNSPFPVTSSAWYLQVQNETFADETFMKFHASADKCRAYVDFLKSKCQRNFDPPIAFHSSEIRCDPMRGPWSTDFDIGNAPPWFDPQKIEDGEYFRGDSDFVWLDTNRGVFYMYCMF</sequence>
<dbReference type="EMBL" id="PUHY01000013">
    <property type="protein sequence ID" value="PQO30902.1"/>
    <property type="molecule type" value="Genomic_DNA"/>
</dbReference>
<evidence type="ECO:0000256" key="1">
    <source>
        <dbReference type="SAM" id="Phobius"/>
    </source>
</evidence>
<keyword evidence="1" id="KW-0812">Transmembrane</keyword>
<dbReference type="Proteomes" id="UP000238322">
    <property type="component" value="Unassembled WGS sequence"/>
</dbReference>
<feature type="transmembrane region" description="Helical" evidence="1">
    <location>
        <begin position="78"/>
        <end position="101"/>
    </location>
</feature>
<feature type="transmembrane region" description="Helical" evidence="1">
    <location>
        <begin position="21"/>
        <end position="45"/>
    </location>
</feature>
<keyword evidence="1" id="KW-1133">Transmembrane helix</keyword>
<protein>
    <submittedName>
        <fullName evidence="2">Uncharacterized protein</fullName>
    </submittedName>
</protein>